<dbReference type="Proteomes" id="UP000808337">
    <property type="component" value="Unassembled WGS sequence"/>
</dbReference>
<organism evidence="1 2">
    <name type="scientific">Candidatus Opimibacter skivensis</name>
    <dbReference type="NCBI Taxonomy" id="2982028"/>
    <lineage>
        <taxon>Bacteria</taxon>
        <taxon>Pseudomonadati</taxon>
        <taxon>Bacteroidota</taxon>
        <taxon>Saprospiria</taxon>
        <taxon>Saprospirales</taxon>
        <taxon>Saprospiraceae</taxon>
        <taxon>Candidatus Opimibacter</taxon>
    </lineage>
</organism>
<proteinExistence type="predicted"/>
<dbReference type="AlphaFoldDB" id="A0A9D7SYR6"/>
<reference evidence="1 2" key="1">
    <citation type="submission" date="2020-10" db="EMBL/GenBank/DDBJ databases">
        <title>Connecting structure to function with the recovery of over 1000 high-quality activated sludge metagenome-assembled genomes encoding full-length rRNA genes using long-read sequencing.</title>
        <authorList>
            <person name="Singleton C.M."/>
            <person name="Petriglieri F."/>
            <person name="Kristensen J.M."/>
            <person name="Kirkegaard R.H."/>
            <person name="Michaelsen T.Y."/>
            <person name="Andersen M.H."/>
            <person name="Karst S.M."/>
            <person name="Dueholm M.S."/>
            <person name="Nielsen P.H."/>
            <person name="Albertsen M."/>
        </authorList>
    </citation>
    <scope>NUCLEOTIDE SEQUENCE [LARGE SCALE GENOMIC DNA]</scope>
    <source>
        <strain evidence="1">Ribe_18-Q3-R11-54_MAXAC.273</strain>
    </source>
</reference>
<evidence type="ECO:0008006" key="3">
    <source>
        <dbReference type="Google" id="ProtNLM"/>
    </source>
</evidence>
<evidence type="ECO:0000313" key="1">
    <source>
        <dbReference type="EMBL" id="MBK9984599.1"/>
    </source>
</evidence>
<gene>
    <name evidence="1" type="ORF">IPP15_19920</name>
</gene>
<protein>
    <recommendedName>
        <fullName evidence="3">Outer membrane protein beta-barrel domain-containing protein</fullName>
    </recommendedName>
</protein>
<dbReference type="EMBL" id="JADKGY010000030">
    <property type="protein sequence ID" value="MBK9984599.1"/>
    <property type="molecule type" value="Genomic_DNA"/>
</dbReference>
<comment type="caution">
    <text evidence="1">The sequence shown here is derived from an EMBL/GenBank/DDBJ whole genome shotgun (WGS) entry which is preliminary data.</text>
</comment>
<accession>A0A9D7SYR6</accession>
<sequence>MKKIYISLAIGFVFITCGFSQITFNVALGISPGYHPGTVGLLVNKEKPDEEFMFNMTEVKVQYFAGMNARLELTEPFFVEFGLNYSKRSMNYQVEYSLLNDDQTISQHQMKESDHILTVPVNLGVKIRAFDVVTGLRVFRSIGFISELDHMTAYKSNQNLFRIGWQGGIGYNLSGTRVGIEFDSQFSRVGNGKSINNHSLELMNIPSQFTFTIQRTL</sequence>
<name>A0A9D7SYR6_9BACT</name>
<evidence type="ECO:0000313" key="2">
    <source>
        <dbReference type="Proteomes" id="UP000808337"/>
    </source>
</evidence>